<name>A0A5E4RKC5_9BURK</name>
<feature type="chain" id="PRO_5022752210" evidence="1">
    <location>
        <begin position="21"/>
        <end position="233"/>
    </location>
</feature>
<gene>
    <name evidence="2" type="ORF">PTE30175_00171</name>
</gene>
<reference evidence="2 3" key="1">
    <citation type="submission" date="2019-08" db="EMBL/GenBank/DDBJ databases">
        <authorList>
            <person name="Peeters C."/>
        </authorList>
    </citation>
    <scope>NUCLEOTIDE SEQUENCE [LARGE SCALE GENOMIC DNA]</scope>
    <source>
        <strain evidence="2 3">LMG 30175</strain>
    </source>
</reference>
<dbReference type="EMBL" id="CABPRZ010000001">
    <property type="protein sequence ID" value="VVD62469.1"/>
    <property type="molecule type" value="Genomic_DNA"/>
</dbReference>
<dbReference type="RefSeq" id="WP_150695157.1">
    <property type="nucleotide sequence ID" value="NZ_CABPRZ010000001.1"/>
</dbReference>
<accession>A0A5E4RKC5</accession>
<dbReference type="AlphaFoldDB" id="A0A5E4RKC5"/>
<dbReference type="Gene3D" id="3.30.70.2970">
    <property type="entry name" value="Protein of unknown function (DUF541), domain 2"/>
    <property type="match status" value="1"/>
</dbReference>
<dbReference type="GO" id="GO:0006974">
    <property type="term" value="P:DNA damage response"/>
    <property type="evidence" value="ECO:0007669"/>
    <property type="project" value="TreeGrafter"/>
</dbReference>
<dbReference type="Proteomes" id="UP000414233">
    <property type="component" value="Unassembled WGS sequence"/>
</dbReference>
<evidence type="ECO:0000313" key="2">
    <source>
        <dbReference type="EMBL" id="VVD62469.1"/>
    </source>
</evidence>
<proteinExistence type="predicted"/>
<evidence type="ECO:0000313" key="3">
    <source>
        <dbReference type="Proteomes" id="UP000414233"/>
    </source>
</evidence>
<dbReference type="OrthoDB" id="7062395at2"/>
<dbReference type="InterPro" id="IPR007497">
    <property type="entry name" value="SIMPL/DUF541"/>
</dbReference>
<sequence>MKLKSAAAALLLAAAGAAHAQAGEFHAPVAGVLSLDAQATADVPQDTVHITMFAEQQGSDPAAISAALNRKAADAVKIAKAQTDVDVQTGNVSLYPTSDRDGRISAWRGRTELLLKSKDFPAASRLASQLSGQMQIGGVSFSLSREAQRATQAKLTEQAIASFREQAQSNARAFGYGGYTIRQVQVGQNAPIMPRQYMVMSAMADKAAAPAMPLEGGKAQVTVTVSGSVQMTR</sequence>
<dbReference type="PANTHER" id="PTHR34387">
    <property type="entry name" value="SLR1258 PROTEIN"/>
    <property type="match status" value="1"/>
</dbReference>
<evidence type="ECO:0000256" key="1">
    <source>
        <dbReference type="SAM" id="SignalP"/>
    </source>
</evidence>
<dbReference type="Gene3D" id="3.30.110.170">
    <property type="entry name" value="Protein of unknown function (DUF541), domain 1"/>
    <property type="match status" value="1"/>
</dbReference>
<dbReference type="InterPro" id="IPR052022">
    <property type="entry name" value="26kDa_periplasmic_antigen"/>
</dbReference>
<dbReference type="PANTHER" id="PTHR34387:SF1">
    <property type="entry name" value="PERIPLASMIC IMMUNOGENIC PROTEIN"/>
    <property type="match status" value="1"/>
</dbReference>
<protein>
    <submittedName>
        <fullName evidence="2">Periplasmic or secreted protein</fullName>
    </submittedName>
</protein>
<feature type="signal peptide" evidence="1">
    <location>
        <begin position="1"/>
        <end position="20"/>
    </location>
</feature>
<keyword evidence="3" id="KW-1185">Reference proteome</keyword>
<dbReference type="Pfam" id="PF04402">
    <property type="entry name" value="SIMPL"/>
    <property type="match status" value="1"/>
</dbReference>
<keyword evidence="1" id="KW-0732">Signal</keyword>
<organism evidence="2 3">
    <name type="scientific">Pandoraea terrae</name>
    <dbReference type="NCBI Taxonomy" id="1537710"/>
    <lineage>
        <taxon>Bacteria</taxon>
        <taxon>Pseudomonadati</taxon>
        <taxon>Pseudomonadota</taxon>
        <taxon>Betaproteobacteria</taxon>
        <taxon>Burkholderiales</taxon>
        <taxon>Burkholderiaceae</taxon>
        <taxon>Pandoraea</taxon>
    </lineage>
</organism>